<dbReference type="Pfam" id="PF17782">
    <property type="entry name" value="WHD_DprA"/>
    <property type="match status" value="1"/>
</dbReference>
<feature type="domain" description="Smf/DprA SLOG" evidence="2">
    <location>
        <begin position="74"/>
        <end position="281"/>
    </location>
</feature>
<dbReference type="Proteomes" id="UP000184310">
    <property type="component" value="Unassembled WGS sequence"/>
</dbReference>
<dbReference type="SUPFAM" id="SSF102405">
    <property type="entry name" value="MCP/YpsA-like"/>
    <property type="match status" value="1"/>
</dbReference>
<dbReference type="OrthoDB" id="9785707at2"/>
<dbReference type="Gene3D" id="1.10.10.10">
    <property type="entry name" value="Winged helix-like DNA-binding domain superfamily/Winged helix DNA-binding domain"/>
    <property type="match status" value="1"/>
</dbReference>
<dbReference type="InterPro" id="IPR041614">
    <property type="entry name" value="DprA_WH"/>
</dbReference>
<proteinExistence type="inferred from homology"/>
<reference evidence="4 5" key="1">
    <citation type="submission" date="2016-11" db="EMBL/GenBank/DDBJ databases">
        <authorList>
            <person name="Jaros S."/>
            <person name="Januszkiewicz K."/>
            <person name="Wedrychowicz H."/>
        </authorList>
    </citation>
    <scope>NUCLEOTIDE SEQUENCE [LARGE SCALE GENOMIC DNA]</scope>
    <source>
        <strain evidence="4 5">DSM 21758</strain>
    </source>
</reference>
<dbReference type="STRING" id="1121302.SAMN02745163_03607"/>
<protein>
    <submittedName>
        <fullName evidence="4">DNA processing protein</fullName>
    </submittedName>
</protein>
<feature type="domain" description="DprA winged helix" evidence="3">
    <location>
        <begin position="299"/>
        <end position="347"/>
    </location>
</feature>
<evidence type="ECO:0000313" key="4">
    <source>
        <dbReference type="EMBL" id="SHK32796.1"/>
    </source>
</evidence>
<sequence length="353" mass="40342">MDNMEFKLWFANINISNRIKFILLEQFKDEQSIYENRKDICKVNKKLEMLMQFNIDSEIIYSQLEAIQKEIYSLIFYNDAKYPQNIKCIDDYPYVLYYKGDLEKSKNKKNIAIVGSRKCSSYGIEATEYIVSNFEGLDLVLTSGGAYGVDTIVHKTSINKNIYNIAILGCGININYPASNKLLYEKIKENGLIISEFSPQTKPYSYNFPMRNRIISGLSDAVIVVEASSKGGSLITARYAAEQGREVIAVPGSIFSPLSLGVNKLIDDGAKIFTTIEDLLYILKIPKKQEKTKNINRSLKGNILKLLEDKPMHIDEIIRLMHIDTSVIYELLFEMQFNKEIISLTGNYYAKII</sequence>
<dbReference type="Pfam" id="PF02481">
    <property type="entry name" value="DNA_processg_A"/>
    <property type="match status" value="1"/>
</dbReference>
<comment type="similarity">
    <text evidence="1">Belongs to the DprA/Smf family.</text>
</comment>
<evidence type="ECO:0000259" key="2">
    <source>
        <dbReference type="Pfam" id="PF02481"/>
    </source>
</evidence>
<evidence type="ECO:0000256" key="1">
    <source>
        <dbReference type="ARBA" id="ARBA00006525"/>
    </source>
</evidence>
<dbReference type="GO" id="GO:0009294">
    <property type="term" value="P:DNA-mediated transformation"/>
    <property type="evidence" value="ECO:0007669"/>
    <property type="project" value="InterPro"/>
</dbReference>
<dbReference type="AlphaFoldDB" id="A0A1M6RK32"/>
<dbReference type="InterPro" id="IPR057666">
    <property type="entry name" value="DrpA_SLOG"/>
</dbReference>
<evidence type="ECO:0000259" key="3">
    <source>
        <dbReference type="Pfam" id="PF17782"/>
    </source>
</evidence>
<dbReference type="NCBIfam" id="TIGR00732">
    <property type="entry name" value="dprA"/>
    <property type="match status" value="1"/>
</dbReference>
<evidence type="ECO:0000313" key="5">
    <source>
        <dbReference type="Proteomes" id="UP000184310"/>
    </source>
</evidence>
<dbReference type="RefSeq" id="WP_084108981.1">
    <property type="nucleotide sequence ID" value="NZ_FQZB01000016.1"/>
</dbReference>
<dbReference type="InterPro" id="IPR036388">
    <property type="entry name" value="WH-like_DNA-bd_sf"/>
</dbReference>
<gene>
    <name evidence="4" type="ORF">SAMN02745163_03607</name>
</gene>
<dbReference type="InterPro" id="IPR003488">
    <property type="entry name" value="DprA"/>
</dbReference>
<name>A0A1M6RK32_9CLOT</name>
<organism evidence="4 5">
    <name type="scientific">Clostridium cavendishii DSM 21758</name>
    <dbReference type="NCBI Taxonomy" id="1121302"/>
    <lineage>
        <taxon>Bacteria</taxon>
        <taxon>Bacillati</taxon>
        <taxon>Bacillota</taxon>
        <taxon>Clostridia</taxon>
        <taxon>Eubacteriales</taxon>
        <taxon>Clostridiaceae</taxon>
        <taxon>Clostridium</taxon>
    </lineage>
</organism>
<accession>A0A1M6RK32</accession>
<dbReference type="PANTHER" id="PTHR43022:SF1">
    <property type="entry name" value="PROTEIN SMF"/>
    <property type="match status" value="1"/>
</dbReference>
<dbReference type="EMBL" id="FQZB01000016">
    <property type="protein sequence ID" value="SHK32796.1"/>
    <property type="molecule type" value="Genomic_DNA"/>
</dbReference>
<keyword evidence="5" id="KW-1185">Reference proteome</keyword>
<dbReference type="PANTHER" id="PTHR43022">
    <property type="entry name" value="PROTEIN SMF"/>
    <property type="match status" value="1"/>
</dbReference>
<dbReference type="Gene3D" id="3.40.50.450">
    <property type="match status" value="1"/>
</dbReference>